<sequence length="403" mass="42957">MISLPMAFALRAMNRLYTLEKPLTFSGKGAMIKLADLMVRSGSRRPLLVTDSFLLKNGMLDGLLEFLANEGCDVTVYDGIIPNPTFAVVEEGVAAIRAGKCDSVFAVGGGSAIDAAKVMAAASTSKKSLDKLAGILKVDQPLLPFYVVATTSGTGSEVTTAAVISDTQTHKKKFFVDPKYLPVAAAFDTDLLVSLPGPMTAGTGMDALTHAIEAFISRARTPATDRDAATAIRLIVEFLPVAYSNGNDEHAREMVALGSFLAGNAFTRAGLGYVHAISHQISAHYNTPHGLANAILLPRVLRFNRQVSAERFAELERMLQGNSSAPYALIQADQFIERVDALASTVGIPVNLDDLQQKDFASIAKDALAEARSSYAVPKVMRKSDVTKILNSVSNGSRSVDFA</sequence>
<feature type="domain" description="Fe-containing alcohol dehydrogenase-like C-terminal" evidence="6">
    <location>
        <begin position="200"/>
        <end position="392"/>
    </location>
</feature>
<dbReference type="PANTHER" id="PTHR11496:SF102">
    <property type="entry name" value="ALCOHOL DEHYDROGENASE 4"/>
    <property type="match status" value="1"/>
</dbReference>
<comment type="cofactor">
    <cofactor evidence="1">
        <name>Fe cation</name>
        <dbReference type="ChEBI" id="CHEBI:24875"/>
    </cofactor>
</comment>
<evidence type="ECO:0000313" key="7">
    <source>
        <dbReference type="EMBL" id="MDA4845167.1"/>
    </source>
</evidence>
<gene>
    <name evidence="7" type="ORF">OOZ53_07375</name>
</gene>
<dbReference type="InterPro" id="IPR056798">
    <property type="entry name" value="ADH_Fe_C"/>
</dbReference>
<dbReference type="InterPro" id="IPR039697">
    <property type="entry name" value="Alcohol_dehydrogenase_Fe"/>
</dbReference>
<dbReference type="EMBL" id="JAPJZH010000003">
    <property type="protein sequence ID" value="MDA4845167.1"/>
    <property type="molecule type" value="Genomic_DNA"/>
</dbReference>
<dbReference type="Gene3D" id="1.20.1090.10">
    <property type="entry name" value="Dehydroquinate synthase-like - alpha domain"/>
    <property type="match status" value="1"/>
</dbReference>
<reference evidence="7" key="1">
    <citation type="submission" date="2022-11" db="EMBL/GenBank/DDBJ databases">
        <title>Hoeflea poritis sp. nov., isolated from scleractinian coral Porites lutea.</title>
        <authorList>
            <person name="Zhang G."/>
            <person name="Wei Q."/>
            <person name="Cai L."/>
        </authorList>
    </citation>
    <scope>NUCLEOTIDE SEQUENCE</scope>
    <source>
        <strain evidence="7">E7-10</strain>
    </source>
</reference>
<evidence type="ECO:0000313" key="8">
    <source>
        <dbReference type="Proteomes" id="UP001148313"/>
    </source>
</evidence>
<keyword evidence="3" id="KW-0560">Oxidoreductase</keyword>
<evidence type="ECO:0000256" key="1">
    <source>
        <dbReference type="ARBA" id="ARBA00001962"/>
    </source>
</evidence>
<dbReference type="PROSITE" id="PS00060">
    <property type="entry name" value="ADH_IRON_2"/>
    <property type="match status" value="1"/>
</dbReference>
<proteinExistence type="inferred from homology"/>
<dbReference type="Proteomes" id="UP001148313">
    <property type="component" value="Unassembled WGS sequence"/>
</dbReference>
<dbReference type="RefSeq" id="WP_271088736.1">
    <property type="nucleotide sequence ID" value="NZ_JAPJZH010000003.1"/>
</dbReference>
<dbReference type="Gene3D" id="3.40.50.1970">
    <property type="match status" value="1"/>
</dbReference>
<evidence type="ECO:0000259" key="5">
    <source>
        <dbReference type="Pfam" id="PF00465"/>
    </source>
</evidence>
<evidence type="ECO:0000256" key="2">
    <source>
        <dbReference type="ARBA" id="ARBA00007358"/>
    </source>
</evidence>
<dbReference type="SUPFAM" id="SSF56796">
    <property type="entry name" value="Dehydroquinate synthase-like"/>
    <property type="match status" value="1"/>
</dbReference>
<feature type="domain" description="Alcohol dehydrogenase iron-type/glycerol dehydrogenase GldA" evidence="5">
    <location>
        <begin position="25"/>
        <end position="188"/>
    </location>
</feature>
<organism evidence="7 8">
    <name type="scientific">Hoeflea poritis</name>
    <dbReference type="NCBI Taxonomy" id="2993659"/>
    <lineage>
        <taxon>Bacteria</taxon>
        <taxon>Pseudomonadati</taxon>
        <taxon>Pseudomonadota</taxon>
        <taxon>Alphaproteobacteria</taxon>
        <taxon>Hyphomicrobiales</taxon>
        <taxon>Rhizobiaceae</taxon>
        <taxon>Hoeflea</taxon>
    </lineage>
</organism>
<evidence type="ECO:0000256" key="4">
    <source>
        <dbReference type="ARBA" id="ARBA00023027"/>
    </source>
</evidence>
<evidence type="ECO:0000256" key="3">
    <source>
        <dbReference type="ARBA" id="ARBA00023002"/>
    </source>
</evidence>
<comment type="similarity">
    <text evidence="2">Belongs to the iron-containing alcohol dehydrogenase family.</text>
</comment>
<accession>A0ABT4VM29</accession>
<keyword evidence="4" id="KW-0520">NAD</keyword>
<protein>
    <submittedName>
        <fullName evidence="7">Iron-containing alcohol dehydrogenase</fullName>
    </submittedName>
</protein>
<keyword evidence="8" id="KW-1185">Reference proteome</keyword>
<dbReference type="Pfam" id="PF25137">
    <property type="entry name" value="ADH_Fe_C"/>
    <property type="match status" value="1"/>
</dbReference>
<name>A0ABT4VM29_9HYPH</name>
<evidence type="ECO:0000259" key="6">
    <source>
        <dbReference type="Pfam" id="PF25137"/>
    </source>
</evidence>
<dbReference type="Pfam" id="PF00465">
    <property type="entry name" value="Fe-ADH"/>
    <property type="match status" value="1"/>
</dbReference>
<dbReference type="CDD" id="cd08189">
    <property type="entry name" value="Fe-ADH-like"/>
    <property type="match status" value="1"/>
</dbReference>
<dbReference type="PANTHER" id="PTHR11496">
    <property type="entry name" value="ALCOHOL DEHYDROGENASE"/>
    <property type="match status" value="1"/>
</dbReference>
<dbReference type="InterPro" id="IPR001670">
    <property type="entry name" value="ADH_Fe/GldA"/>
</dbReference>
<dbReference type="InterPro" id="IPR018211">
    <property type="entry name" value="ADH_Fe_CS"/>
</dbReference>
<comment type="caution">
    <text evidence="7">The sequence shown here is derived from an EMBL/GenBank/DDBJ whole genome shotgun (WGS) entry which is preliminary data.</text>
</comment>